<dbReference type="EMBL" id="CAXDID020000994">
    <property type="protein sequence ID" value="CAL6116341.1"/>
    <property type="molecule type" value="Genomic_DNA"/>
</dbReference>
<organism evidence="2">
    <name type="scientific">Hexamita inflata</name>
    <dbReference type="NCBI Taxonomy" id="28002"/>
    <lineage>
        <taxon>Eukaryota</taxon>
        <taxon>Metamonada</taxon>
        <taxon>Diplomonadida</taxon>
        <taxon>Hexamitidae</taxon>
        <taxon>Hexamitinae</taxon>
        <taxon>Hexamita</taxon>
    </lineage>
</organism>
<sequence>MSSKVCKVTKALSQLLQVPNVANKVIFELLMLSDEQYSTTSEKLQSTLQLSKINVQEVVMQLTLENMTSSCQESATSQYSKTFYNLLENRPRTQSKTSIQFQTKFSTALQQILETSITDNRELCILTNEYLQHNDYTEFWVAVHQLIPEKKPAQLRDYFQKSFQRFMYQEYITCEDKLILRDLIASMSSQKPAEIAGTFLDMFTEKNYFKRNVVMYIVNSRK</sequence>
<dbReference type="EMBL" id="CATOUU010000888">
    <property type="protein sequence ID" value="CAI9957412.1"/>
    <property type="molecule type" value="Genomic_DNA"/>
</dbReference>
<dbReference type="EMBL" id="CAXDID020000340">
    <property type="protein sequence ID" value="CAL6079468.1"/>
    <property type="molecule type" value="Genomic_DNA"/>
</dbReference>
<evidence type="ECO:0000313" key="2">
    <source>
        <dbReference type="EMBL" id="CAI9974532.1"/>
    </source>
</evidence>
<keyword evidence="5" id="KW-1185">Reference proteome</keyword>
<proteinExistence type="predicted"/>
<reference evidence="3 5" key="2">
    <citation type="submission" date="2024-07" db="EMBL/GenBank/DDBJ databases">
        <authorList>
            <person name="Akdeniz Z."/>
        </authorList>
    </citation>
    <scope>NUCLEOTIDE SEQUENCE [LARGE SCALE GENOMIC DNA]</scope>
</reference>
<evidence type="ECO:0000313" key="5">
    <source>
        <dbReference type="Proteomes" id="UP001642409"/>
    </source>
</evidence>
<reference evidence="2" key="1">
    <citation type="submission" date="2023-06" db="EMBL/GenBank/DDBJ databases">
        <authorList>
            <person name="Kurt Z."/>
        </authorList>
    </citation>
    <scope>NUCLEOTIDE SEQUENCE</scope>
</reference>
<name>A0AA86V377_9EUKA</name>
<gene>
    <name evidence="1" type="ORF">HINF_LOCUS45057</name>
    <name evidence="3" type="ORF">HINF_LOCUS59400</name>
    <name evidence="2" type="ORF">HINF_LOCUS62177</name>
    <name evidence="4" type="ORF">HINF_LOCUS79020</name>
</gene>
<dbReference type="Proteomes" id="UP001642409">
    <property type="component" value="Unassembled WGS sequence"/>
</dbReference>
<dbReference type="AlphaFoldDB" id="A0AA86V377"/>
<evidence type="ECO:0000313" key="3">
    <source>
        <dbReference type="EMBL" id="CAL6079468.1"/>
    </source>
</evidence>
<evidence type="ECO:0000313" key="4">
    <source>
        <dbReference type="EMBL" id="CAL6116341.1"/>
    </source>
</evidence>
<comment type="caution">
    <text evidence="2">The sequence shown here is derived from an EMBL/GenBank/DDBJ whole genome shotgun (WGS) entry which is preliminary data.</text>
</comment>
<accession>A0AA86V377</accession>
<evidence type="ECO:0000313" key="1">
    <source>
        <dbReference type="EMBL" id="CAI9957412.1"/>
    </source>
</evidence>
<protein>
    <submittedName>
        <fullName evidence="3">Hypothetical_protein</fullName>
    </submittedName>
</protein>
<dbReference type="EMBL" id="CATOUU010001149">
    <property type="protein sequence ID" value="CAI9974532.1"/>
    <property type="molecule type" value="Genomic_DNA"/>
</dbReference>